<name>A0A1S7LI24_MAGMO</name>
<reference evidence="1" key="1">
    <citation type="submission" date="2015-04" db="EMBL/GenBank/DDBJ databases">
        <authorList>
            <person name="Syromyatnikov M.Y."/>
            <person name="Popov V.N."/>
        </authorList>
    </citation>
    <scope>NUCLEOTIDE SEQUENCE</scope>
    <source>
        <strain evidence="1">MO-1</strain>
    </source>
</reference>
<gene>
    <name evidence="1" type="ORF">MAGMO_2443</name>
</gene>
<protein>
    <submittedName>
        <fullName evidence="1">Uncharacterized protein</fullName>
    </submittedName>
</protein>
<dbReference type="EMBL" id="LO017727">
    <property type="protein sequence ID" value="CRH06602.1"/>
    <property type="molecule type" value="Genomic_DNA"/>
</dbReference>
<sequence length="193" mass="21302">MEDGKSSSIFYRPEKHDVVIYNRTMDELGIHAGTKGERELYLRMLGIYLFNDAEHFPMADKYRLEPLRRDGEASLTCSDVPGLSHVTLIAVSNAIGGDFKLVETNKATDLFAAMATVDKPLIPSDASPVRAVFEVHVADSNTVRKITLCPPNVAIYTRGEESLLVEQWLLKRGFIVPPKGKSHAHGIPALANV</sequence>
<dbReference type="AlphaFoldDB" id="A0A1S7LI24"/>
<proteinExistence type="predicted"/>
<evidence type="ECO:0000313" key="1">
    <source>
        <dbReference type="EMBL" id="CRH06602.1"/>
    </source>
</evidence>
<organism evidence="1">
    <name type="scientific">Magnetococcus massalia (strain MO-1)</name>
    <dbReference type="NCBI Taxonomy" id="451514"/>
    <lineage>
        <taxon>Bacteria</taxon>
        <taxon>Pseudomonadati</taxon>
        <taxon>Pseudomonadota</taxon>
        <taxon>Magnetococcia</taxon>
        <taxon>Magnetococcales</taxon>
        <taxon>Magnetococcaceae</taxon>
        <taxon>Magnetococcus</taxon>
    </lineage>
</organism>
<accession>A0A1S7LI24</accession>